<organism evidence="2 3">
    <name type="scientific">Micromonospora sonneratiae</name>
    <dbReference type="NCBI Taxonomy" id="1184706"/>
    <lineage>
        <taxon>Bacteria</taxon>
        <taxon>Bacillati</taxon>
        <taxon>Actinomycetota</taxon>
        <taxon>Actinomycetes</taxon>
        <taxon>Micromonosporales</taxon>
        <taxon>Micromonosporaceae</taxon>
        <taxon>Micromonospora</taxon>
    </lineage>
</organism>
<gene>
    <name evidence="2" type="ORF">ACFQ4H_34745</name>
</gene>
<reference evidence="3" key="1">
    <citation type="journal article" date="2019" name="Int. J. Syst. Evol. Microbiol.">
        <title>The Global Catalogue of Microorganisms (GCM) 10K type strain sequencing project: providing services to taxonomists for standard genome sequencing and annotation.</title>
        <authorList>
            <consortium name="The Broad Institute Genomics Platform"/>
            <consortium name="The Broad Institute Genome Sequencing Center for Infectious Disease"/>
            <person name="Wu L."/>
            <person name="Ma J."/>
        </authorList>
    </citation>
    <scope>NUCLEOTIDE SEQUENCE [LARGE SCALE GENOMIC DNA]</scope>
    <source>
        <strain evidence="3">JCM 31037</strain>
    </source>
</reference>
<name>A0ABW3YS96_9ACTN</name>
<feature type="region of interest" description="Disordered" evidence="1">
    <location>
        <begin position="272"/>
        <end position="298"/>
    </location>
</feature>
<evidence type="ECO:0000313" key="3">
    <source>
        <dbReference type="Proteomes" id="UP001597260"/>
    </source>
</evidence>
<feature type="non-terminal residue" evidence="2">
    <location>
        <position position="510"/>
    </location>
</feature>
<keyword evidence="3" id="KW-1185">Reference proteome</keyword>
<dbReference type="RefSeq" id="WP_377579516.1">
    <property type="nucleotide sequence ID" value="NZ_JBHTMP010000154.1"/>
</dbReference>
<dbReference type="Proteomes" id="UP001597260">
    <property type="component" value="Unassembled WGS sequence"/>
</dbReference>
<accession>A0ABW3YS96</accession>
<feature type="non-terminal residue" evidence="2">
    <location>
        <position position="1"/>
    </location>
</feature>
<sequence length="510" mass="56577">ELRTFIESRALREGMPGADVRADLARRHLSEPVSALLDAQRQWWHDSDPVVAGTRHQLTHVISVRATIEPVSAWGRTMYRVTPENWSDTGRLSFTFEVRSGTVPDGRVAEFRGGGRERHFVLVVDRASFDLGEPRPGRDTTAAEYRFRGQLRRTLGELIEMQHARPGEVPFRPIDRLVANAPTAAAAGTSIAVAAALGAPQLVIRRTTVAAFELATNNRLSRYVTTNKLENKHDRALAQLPDRTGIAEGELQRRVDASYDRAGELAATVLGDRSAAERTMHPDPETTPDTRTVPDAEARPIRSRVRHEISQISRLLGSEPIEFLKKVRLLDGDRYKLVIRGDARNAVVHVEVAHTADPNKIEVDYTDERITLKVSPDIDTSTMHTAVRDALAKVAERQHELTRHEAGWRVYLERAARGEGPSTLMVLGIGNLPRGGPIAVQVSASVVKALVQVLVDRFNGLRSREIVDLAERYDLEHWGRLTAAQRRNVGGQIGELTTNGHNLARAALDR</sequence>
<evidence type="ECO:0000313" key="2">
    <source>
        <dbReference type="EMBL" id="MFD1326250.1"/>
    </source>
</evidence>
<evidence type="ECO:0000256" key="1">
    <source>
        <dbReference type="SAM" id="MobiDB-lite"/>
    </source>
</evidence>
<protein>
    <submittedName>
        <fullName evidence="2">Uncharacterized protein</fullName>
    </submittedName>
</protein>
<feature type="compositionally biased region" description="Basic and acidic residues" evidence="1">
    <location>
        <begin position="274"/>
        <end position="284"/>
    </location>
</feature>
<comment type="caution">
    <text evidence="2">The sequence shown here is derived from an EMBL/GenBank/DDBJ whole genome shotgun (WGS) entry which is preliminary data.</text>
</comment>
<proteinExistence type="predicted"/>
<dbReference type="EMBL" id="JBHTMP010000154">
    <property type="protein sequence ID" value="MFD1326250.1"/>
    <property type="molecule type" value="Genomic_DNA"/>
</dbReference>